<dbReference type="InterPro" id="IPR039422">
    <property type="entry name" value="MarR/SlyA-like"/>
</dbReference>
<dbReference type="GO" id="GO:0003700">
    <property type="term" value="F:DNA-binding transcription factor activity"/>
    <property type="evidence" value="ECO:0007669"/>
    <property type="project" value="InterPro"/>
</dbReference>
<dbReference type="PANTHER" id="PTHR33164">
    <property type="entry name" value="TRANSCRIPTIONAL REGULATOR, MARR FAMILY"/>
    <property type="match status" value="1"/>
</dbReference>
<accession>A0A3B1CL72</accession>
<dbReference type="Gene3D" id="1.10.10.10">
    <property type="entry name" value="Winged helix-like DNA-binding domain superfamily/Winged helix DNA-binding domain"/>
    <property type="match status" value="1"/>
</dbReference>
<protein>
    <submittedName>
        <fullName evidence="3">Transcriptional regulator, MarR family</fullName>
    </submittedName>
</protein>
<dbReference type="SUPFAM" id="SSF46785">
    <property type="entry name" value="Winged helix' DNA-binding domain"/>
    <property type="match status" value="1"/>
</dbReference>
<evidence type="ECO:0000259" key="2">
    <source>
        <dbReference type="PROSITE" id="PS50995"/>
    </source>
</evidence>
<reference evidence="3" key="1">
    <citation type="submission" date="2018-06" db="EMBL/GenBank/DDBJ databases">
        <authorList>
            <person name="Zhirakovskaya E."/>
        </authorList>
    </citation>
    <scope>NUCLEOTIDE SEQUENCE</scope>
</reference>
<evidence type="ECO:0000313" key="3">
    <source>
        <dbReference type="EMBL" id="VAX17477.1"/>
    </source>
</evidence>
<feature type="domain" description="HTH marR-type" evidence="2">
    <location>
        <begin position="3"/>
        <end position="142"/>
    </location>
</feature>
<proteinExistence type="predicted"/>
<dbReference type="SMART" id="SM00347">
    <property type="entry name" value="HTH_MARR"/>
    <property type="match status" value="1"/>
</dbReference>
<dbReference type="Pfam" id="PF12802">
    <property type="entry name" value="MarR_2"/>
    <property type="match status" value="1"/>
</dbReference>
<dbReference type="PROSITE" id="PS50995">
    <property type="entry name" value="HTH_MARR_2"/>
    <property type="match status" value="1"/>
</dbReference>
<dbReference type="PANTHER" id="PTHR33164:SF5">
    <property type="entry name" value="ORGANIC HYDROPEROXIDE RESISTANCE TRANSCRIPTIONAL REGULATOR"/>
    <property type="match status" value="1"/>
</dbReference>
<comment type="subcellular location">
    <subcellularLocation>
        <location evidence="1">Cytoplasm</location>
    </subcellularLocation>
</comment>
<name>A0A3B1CL72_9ZZZZ</name>
<dbReference type="InterPro" id="IPR036390">
    <property type="entry name" value="WH_DNA-bd_sf"/>
</dbReference>
<evidence type="ECO:0000256" key="1">
    <source>
        <dbReference type="ARBA" id="ARBA00004496"/>
    </source>
</evidence>
<dbReference type="InterPro" id="IPR000835">
    <property type="entry name" value="HTH_MarR-typ"/>
</dbReference>
<sequence length="192" mass="22005">MSASLLHEYFERISHLLRSETRRAGADYGLQPIQLDALNYLNRSNRYSDTPLGVTEYLGLTKGTVSQTLMVLERKGLTQKTPDKKDGRIVHLNVTKTGKKLLDKILPTQTVRSTWEGVSTSKQNQWIKELQQILKTMQRLNGMKPFGVCRTCRYNRDKGNGKFFCELTQENLSRGDTGLICREYLHPEKVGR</sequence>
<organism evidence="3">
    <name type="scientific">hydrothermal vent metagenome</name>
    <dbReference type="NCBI Taxonomy" id="652676"/>
    <lineage>
        <taxon>unclassified sequences</taxon>
        <taxon>metagenomes</taxon>
        <taxon>ecological metagenomes</taxon>
    </lineage>
</organism>
<dbReference type="AlphaFoldDB" id="A0A3B1CL72"/>
<dbReference type="GO" id="GO:0006950">
    <property type="term" value="P:response to stress"/>
    <property type="evidence" value="ECO:0007669"/>
    <property type="project" value="TreeGrafter"/>
</dbReference>
<dbReference type="EMBL" id="UOGB01000087">
    <property type="protein sequence ID" value="VAX17477.1"/>
    <property type="molecule type" value="Genomic_DNA"/>
</dbReference>
<dbReference type="InterPro" id="IPR036388">
    <property type="entry name" value="WH-like_DNA-bd_sf"/>
</dbReference>
<gene>
    <name evidence="3" type="ORF">MNBD_NITROSPINAE03-968</name>
</gene>
<dbReference type="GO" id="GO:0005737">
    <property type="term" value="C:cytoplasm"/>
    <property type="evidence" value="ECO:0007669"/>
    <property type="project" value="UniProtKB-SubCell"/>
</dbReference>